<evidence type="ECO:0000256" key="8">
    <source>
        <dbReference type="HAMAP-Rule" id="MF_01543"/>
    </source>
</evidence>
<dbReference type="InterPro" id="IPR000559">
    <property type="entry name" value="Formate_THF_ligase"/>
</dbReference>
<dbReference type="NCBIfam" id="NF010030">
    <property type="entry name" value="PRK13505.1"/>
    <property type="match status" value="1"/>
</dbReference>
<evidence type="ECO:0000256" key="2">
    <source>
        <dbReference type="ARBA" id="ARBA00022563"/>
    </source>
</evidence>
<accession>A0A501WZD4</accession>
<keyword evidence="2 8" id="KW-0554">One-carbon metabolism</keyword>
<keyword evidence="10" id="KW-1185">Reference proteome</keyword>
<dbReference type="RefSeq" id="WP_140452373.1">
    <property type="nucleotide sequence ID" value="NZ_VFRP01000001.1"/>
</dbReference>
<keyword evidence="4 8" id="KW-0547">Nucleotide-binding</keyword>
<organism evidence="9 10">
    <name type="scientific">Amaricoccus solimangrovi</name>
    <dbReference type="NCBI Taxonomy" id="2589815"/>
    <lineage>
        <taxon>Bacteria</taxon>
        <taxon>Pseudomonadati</taxon>
        <taxon>Pseudomonadota</taxon>
        <taxon>Alphaproteobacteria</taxon>
        <taxon>Rhodobacterales</taxon>
        <taxon>Paracoccaceae</taxon>
        <taxon>Amaricoccus</taxon>
    </lineage>
</organism>
<dbReference type="PROSITE" id="PS00721">
    <property type="entry name" value="FTHFS_1"/>
    <property type="match status" value="1"/>
</dbReference>
<sequence>MGYLSDIEIARAATKRPILEIGAALGIPPEALLPFGHDKAKITADFIANIETRPAGKLILVTAINPTPAGEGKTTTTVGLGDGLNAIGKRAAVCIREASLGPCFGMKGGAAGGGRAQVVPMEDINLHFTGDFHAITSAHNLLAAMIDNHIYWGNELDIDPRRVTWRRVMDMNDRALREVVASLGGVSNGYPRQTGFDITVASEVMAILCLARDLEDLRARLGEIIIGYTRAKAPVTARDLKADGAMAVLLAQALLPNLVQTLEYTPAFVHGGPFANIAHGCNSVMATRTALRLADFVVTEAGFGADLGAEKFLDIKCRQAGLAPDAVVIVATVRALKMNGGVTKDALGSENVEAVRHGCANLGRHIANVKSFGLPVVVAINHFVTDTEAEVRAVQEFVAGHGSEAILCRHWAEGSAGITELATRVAEIAERGAAQFDFLYPDDMPLFEKMETIAKRIYRADEVVADASIRERLEVWEKAGYGHLPICMAKTQYSFTTDPARRGAPTGFPIPIREVRLAAGAGFIVAICGEIMTMPGLPRVPAAETIGFDARGEIHGLF</sequence>
<reference evidence="9 10" key="1">
    <citation type="submission" date="2019-06" db="EMBL/GenBank/DDBJ databases">
        <title>A novel bacterium of genus Amaricoccus, isolated from marine sediment.</title>
        <authorList>
            <person name="Huang H."/>
            <person name="Mo K."/>
            <person name="Hu Y."/>
        </authorList>
    </citation>
    <scope>NUCLEOTIDE SEQUENCE [LARGE SCALE GENOMIC DNA]</scope>
    <source>
        <strain evidence="9 10">HB172011</strain>
    </source>
</reference>
<evidence type="ECO:0000256" key="5">
    <source>
        <dbReference type="ARBA" id="ARBA00022840"/>
    </source>
</evidence>
<comment type="similarity">
    <text evidence="7 8">Belongs to the formate--tetrahydrofolate ligase family.</text>
</comment>
<dbReference type="UniPathway" id="UPA00193"/>
<dbReference type="EMBL" id="VFRP01000001">
    <property type="protein sequence ID" value="TPE53794.1"/>
    <property type="molecule type" value="Genomic_DNA"/>
</dbReference>
<evidence type="ECO:0000313" key="10">
    <source>
        <dbReference type="Proteomes" id="UP000319255"/>
    </source>
</evidence>
<dbReference type="CDD" id="cd00477">
    <property type="entry name" value="FTHFS"/>
    <property type="match status" value="1"/>
</dbReference>
<gene>
    <name evidence="8" type="primary">fhs</name>
    <name evidence="9" type="ORF">FJM51_01745</name>
</gene>
<protein>
    <recommendedName>
        <fullName evidence="8">Formate--tetrahydrofolate ligase</fullName>
        <ecNumber evidence="8">6.3.4.3</ecNumber>
    </recommendedName>
    <alternativeName>
        <fullName evidence="8">Formyltetrahydrofolate synthetase</fullName>
        <shortName evidence="8">FHS</shortName>
        <shortName evidence="8">FTHFS</shortName>
    </alternativeName>
</protein>
<evidence type="ECO:0000256" key="6">
    <source>
        <dbReference type="ARBA" id="ARBA00049033"/>
    </source>
</evidence>
<comment type="caution">
    <text evidence="9">The sequence shown here is derived from an EMBL/GenBank/DDBJ whole genome shotgun (WGS) entry which is preliminary data.</text>
</comment>
<dbReference type="SUPFAM" id="SSF52540">
    <property type="entry name" value="P-loop containing nucleoside triphosphate hydrolases"/>
    <property type="match status" value="1"/>
</dbReference>
<comment type="catalytic activity">
    <reaction evidence="6 8">
        <text>(6S)-5,6,7,8-tetrahydrofolate + formate + ATP = (6R)-10-formyltetrahydrofolate + ADP + phosphate</text>
        <dbReference type="Rhea" id="RHEA:20221"/>
        <dbReference type="ChEBI" id="CHEBI:15740"/>
        <dbReference type="ChEBI" id="CHEBI:30616"/>
        <dbReference type="ChEBI" id="CHEBI:43474"/>
        <dbReference type="ChEBI" id="CHEBI:57453"/>
        <dbReference type="ChEBI" id="CHEBI:195366"/>
        <dbReference type="ChEBI" id="CHEBI:456216"/>
        <dbReference type="EC" id="6.3.4.3"/>
    </reaction>
</comment>
<evidence type="ECO:0000256" key="7">
    <source>
        <dbReference type="ARBA" id="ARBA00061363"/>
    </source>
</evidence>
<dbReference type="EC" id="6.3.4.3" evidence="8"/>
<dbReference type="HAMAP" id="MF_01543">
    <property type="entry name" value="FTHFS"/>
    <property type="match status" value="1"/>
</dbReference>
<dbReference type="FunFam" id="3.30.1510.10:FF:000001">
    <property type="entry name" value="Formate--tetrahydrofolate ligase"/>
    <property type="match status" value="1"/>
</dbReference>
<evidence type="ECO:0000313" key="9">
    <source>
        <dbReference type="EMBL" id="TPE53794.1"/>
    </source>
</evidence>
<dbReference type="Gene3D" id="3.30.1510.10">
    <property type="entry name" value="Domain 2, N(10)-formyltetrahydrofolate synthetase"/>
    <property type="match status" value="1"/>
</dbReference>
<dbReference type="FunFam" id="3.10.410.10:FF:000001">
    <property type="entry name" value="Putative formate--tetrahydrofolate ligase"/>
    <property type="match status" value="1"/>
</dbReference>
<evidence type="ECO:0000256" key="3">
    <source>
        <dbReference type="ARBA" id="ARBA00022598"/>
    </source>
</evidence>
<dbReference type="InterPro" id="IPR020628">
    <property type="entry name" value="Formate_THF_ligase_CS"/>
</dbReference>
<proteinExistence type="inferred from homology"/>
<dbReference type="OrthoDB" id="9761733at2"/>
<evidence type="ECO:0000256" key="4">
    <source>
        <dbReference type="ARBA" id="ARBA00022741"/>
    </source>
</evidence>
<dbReference type="InterPro" id="IPR027417">
    <property type="entry name" value="P-loop_NTPase"/>
</dbReference>
<dbReference type="GO" id="GO:0004329">
    <property type="term" value="F:formate-tetrahydrofolate ligase activity"/>
    <property type="evidence" value="ECO:0007669"/>
    <property type="project" value="UniProtKB-UniRule"/>
</dbReference>
<dbReference type="Pfam" id="PF01268">
    <property type="entry name" value="FTHFS"/>
    <property type="match status" value="1"/>
</dbReference>
<comment type="pathway">
    <text evidence="1 8">One-carbon metabolism; tetrahydrofolate interconversion.</text>
</comment>
<dbReference type="AlphaFoldDB" id="A0A501WZD4"/>
<dbReference type="PROSITE" id="PS00722">
    <property type="entry name" value="FTHFS_2"/>
    <property type="match status" value="1"/>
</dbReference>
<keyword evidence="3 8" id="KW-0436">Ligase</keyword>
<dbReference type="GO" id="GO:0005524">
    <property type="term" value="F:ATP binding"/>
    <property type="evidence" value="ECO:0007669"/>
    <property type="project" value="UniProtKB-UniRule"/>
</dbReference>
<name>A0A501WZD4_9RHOB</name>
<keyword evidence="5 8" id="KW-0067">ATP-binding</keyword>
<dbReference type="Gene3D" id="3.40.50.300">
    <property type="entry name" value="P-loop containing nucleotide triphosphate hydrolases"/>
    <property type="match status" value="1"/>
</dbReference>
<evidence type="ECO:0000256" key="1">
    <source>
        <dbReference type="ARBA" id="ARBA00004777"/>
    </source>
</evidence>
<dbReference type="Proteomes" id="UP000319255">
    <property type="component" value="Unassembled WGS sequence"/>
</dbReference>
<dbReference type="Gene3D" id="3.10.410.10">
    <property type="entry name" value="Formyltetrahydrofolate synthetase, domain 3"/>
    <property type="match status" value="1"/>
</dbReference>
<feature type="binding site" evidence="8">
    <location>
        <begin position="67"/>
        <end position="74"/>
    </location>
    <ligand>
        <name>ATP</name>
        <dbReference type="ChEBI" id="CHEBI:30616"/>
    </ligand>
</feature>
<dbReference type="GO" id="GO:0035999">
    <property type="term" value="P:tetrahydrofolate interconversion"/>
    <property type="evidence" value="ECO:0007669"/>
    <property type="project" value="UniProtKB-UniRule"/>
</dbReference>